<sequence precursor="true">MIRNLVFCLCALALLALTGCGSFRIDPTWERLSENQVQALAARQWNEAPGNWHIQQTVLLESRGHELLMSGFVRLDMAARTARVVAMNSLGVKFFDLEVSEQDLTEHFVAPDLRRFPEVATMLAESVRNIYLVPRLSADTPVWLAPYGPVAKASWQENPVFVFLDPATAEPVRKMSPERFWTVDYKNYAQAGDRLFPSTVVYTHTRAGLRLTLKTNKATLQ</sequence>
<dbReference type="eggNOG" id="ENOG50343V4">
    <property type="taxonomic scope" value="Bacteria"/>
</dbReference>
<dbReference type="AlphaFoldDB" id="F3YZC1"/>
<organism evidence="2 3">
    <name type="scientific">Desulfocurvibacter africanus subsp. africanus str. Walvis Bay</name>
    <dbReference type="NCBI Taxonomy" id="690850"/>
    <lineage>
        <taxon>Bacteria</taxon>
        <taxon>Pseudomonadati</taxon>
        <taxon>Thermodesulfobacteriota</taxon>
        <taxon>Desulfovibrionia</taxon>
        <taxon>Desulfovibrionales</taxon>
        <taxon>Desulfovibrionaceae</taxon>
        <taxon>Desulfocurvibacter</taxon>
    </lineage>
</organism>
<keyword evidence="1" id="KW-0732">Signal</keyword>
<dbReference type="EMBL" id="CP003221">
    <property type="protein sequence ID" value="EGJ51950.1"/>
    <property type="molecule type" value="Genomic_DNA"/>
</dbReference>
<name>F3YZC1_DESAF</name>
<accession>F3YZC1</accession>
<dbReference type="RefSeq" id="WP_014261558.1">
    <property type="nucleotide sequence ID" value="NC_016629.1"/>
</dbReference>
<evidence type="ECO:0000313" key="3">
    <source>
        <dbReference type="Proteomes" id="UP000007844"/>
    </source>
</evidence>
<feature type="chain" id="PRO_5003303250" description="Lipoprotein" evidence="1">
    <location>
        <begin position="25"/>
        <end position="221"/>
    </location>
</feature>
<reference evidence="2 3" key="1">
    <citation type="journal article" date="2011" name="J. Bacteriol.">
        <title>Genome sequence of the mercury-methylating and pleomorphic Desulfovibrio africanus Strain Walvis Bay.</title>
        <authorList>
            <person name="Brown S.D."/>
            <person name="Wall J.D."/>
            <person name="Kucken A.M."/>
            <person name="Gilmour C.C."/>
            <person name="Podar M."/>
            <person name="Brandt C.C."/>
            <person name="Teshima H."/>
            <person name="Detter J.C."/>
            <person name="Han C.S."/>
            <person name="Land M.L."/>
            <person name="Lucas S."/>
            <person name="Han J."/>
            <person name="Pennacchio L."/>
            <person name="Nolan M."/>
            <person name="Pitluck S."/>
            <person name="Woyke T."/>
            <person name="Goodwin L."/>
            <person name="Palumbo A.V."/>
            <person name="Elias D.A."/>
        </authorList>
    </citation>
    <scope>NUCLEOTIDE SEQUENCE [LARGE SCALE GENOMIC DNA]</scope>
    <source>
        <strain evidence="2 3">Walvis Bay</strain>
    </source>
</reference>
<gene>
    <name evidence="2" type="ORF">Desaf_3673</name>
</gene>
<dbReference type="STRING" id="690850.Desaf_3673"/>
<dbReference type="PROSITE" id="PS51257">
    <property type="entry name" value="PROKAR_LIPOPROTEIN"/>
    <property type="match status" value="1"/>
</dbReference>
<dbReference type="Proteomes" id="UP000007844">
    <property type="component" value="Chromosome"/>
</dbReference>
<evidence type="ECO:0000313" key="2">
    <source>
        <dbReference type="EMBL" id="EGJ51950.1"/>
    </source>
</evidence>
<protein>
    <recommendedName>
        <fullName evidence="4">Lipoprotein</fullName>
    </recommendedName>
</protein>
<proteinExistence type="predicted"/>
<feature type="signal peptide" evidence="1">
    <location>
        <begin position="1"/>
        <end position="24"/>
    </location>
</feature>
<dbReference type="KEGG" id="daf:Desaf_3673"/>
<dbReference type="HOGENOM" id="CLU_1228478_0_0_7"/>
<evidence type="ECO:0000256" key="1">
    <source>
        <dbReference type="SAM" id="SignalP"/>
    </source>
</evidence>
<evidence type="ECO:0008006" key="4">
    <source>
        <dbReference type="Google" id="ProtNLM"/>
    </source>
</evidence>
<keyword evidence="3" id="KW-1185">Reference proteome</keyword>